<dbReference type="InterPro" id="IPR025695">
    <property type="entry name" value="DoxX-like"/>
</dbReference>
<feature type="transmembrane region" description="Helical" evidence="1">
    <location>
        <begin position="80"/>
        <end position="100"/>
    </location>
</feature>
<evidence type="ECO:0000313" key="3">
    <source>
        <dbReference type="EMBL" id="TFB33070.1"/>
    </source>
</evidence>
<keyword evidence="1" id="KW-0472">Membrane</keyword>
<gene>
    <name evidence="2" type="ORF">BCL90_2835</name>
    <name evidence="3" type="ORF">E3V97_03245</name>
</gene>
<dbReference type="Pfam" id="PF13781">
    <property type="entry name" value="DoxX_3"/>
    <property type="match status" value="1"/>
</dbReference>
<reference evidence="2 4" key="1">
    <citation type="submission" date="2018-10" db="EMBL/GenBank/DDBJ databases">
        <title>Genomic Encyclopedia of Archaeal and Bacterial Type Strains, Phase II (KMG-II): from individual species to whole genera.</title>
        <authorList>
            <person name="Goeker M."/>
        </authorList>
    </citation>
    <scope>NUCLEOTIDE SEQUENCE [LARGE SCALE GENOMIC DNA]</scope>
    <source>
        <strain evidence="2 4">DSM 19624</strain>
    </source>
</reference>
<feature type="transmembrane region" description="Helical" evidence="1">
    <location>
        <begin position="16"/>
        <end position="38"/>
    </location>
</feature>
<keyword evidence="5" id="KW-1185">Reference proteome</keyword>
<accession>A0A497YC48</accession>
<protein>
    <submittedName>
        <fullName evidence="2">DoxX-like protein</fullName>
    </submittedName>
</protein>
<proteinExistence type="predicted"/>
<dbReference type="RefSeq" id="WP_121284461.1">
    <property type="nucleotide sequence ID" value="NZ_RCCK01000011.1"/>
</dbReference>
<keyword evidence="1" id="KW-0812">Transmembrane</keyword>
<dbReference type="EMBL" id="RCCK01000011">
    <property type="protein sequence ID" value="RLJ77729.1"/>
    <property type="molecule type" value="Genomic_DNA"/>
</dbReference>
<organism evidence="2 4">
    <name type="scientific">Pedobacter alluvionis</name>
    <dbReference type="NCBI Taxonomy" id="475253"/>
    <lineage>
        <taxon>Bacteria</taxon>
        <taxon>Pseudomonadati</taxon>
        <taxon>Bacteroidota</taxon>
        <taxon>Sphingobacteriia</taxon>
        <taxon>Sphingobacteriales</taxon>
        <taxon>Sphingobacteriaceae</taxon>
        <taxon>Pedobacter</taxon>
    </lineage>
</organism>
<evidence type="ECO:0000313" key="5">
    <source>
        <dbReference type="Proteomes" id="UP000297429"/>
    </source>
</evidence>
<keyword evidence="1" id="KW-1133">Transmembrane helix</keyword>
<dbReference type="AlphaFoldDB" id="A0A497YC48"/>
<dbReference type="Proteomes" id="UP000273898">
    <property type="component" value="Unassembled WGS sequence"/>
</dbReference>
<dbReference type="Proteomes" id="UP000297429">
    <property type="component" value="Unassembled WGS sequence"/>
</dbReference>
<evidence type="ECO:0000256" key="1">
    <source>
        <dbReference type="SAM" id="Phobius"/>
    </source>
</evidence>
<reference evidence="3 5" key="2">
    <citation type="submission" date="2019-03" db="EMBL/GenBank/DDBJ databases">
        <authorList>
            <person name="He R.-H."/>
        </authorList>
    </citation>
    <scope>NUCLEOTIDE SEQUENCE [LARGE SCALE GENOMIC DNA]</scope>
    <source>
        <strain evidence="3 5">DSM 19624</strain>
    </source>
</reference>
<sequence length="131" mass="15052">MVTVINCKNQLLIRKILVWFIALVWLANGLFCKVLGLVPRHEQIVARILTSTYSHSLTILIGISEIVMAIWILSRFKTRLNAIVQIVVIATMNVIEFIFAPDLLLWGKFNSLFAFIFILIVFINGFYLNKK</sequence>
<evidence type="ECO:0000313" key="4">
    <source>
        <dbReference type="Proteomes" id="UP000273898"/>
    </source>
</evidence>
<evidence type="ECO:0000313" key="2">
    <source>
        <dbReference type="EMBL" id="RLJ77729.1"/>
    </source>
</evidence>
<feature type="transmembrane region" description="Helical" evidence="1">
    <location>
        <begin position="112"/>
        <end position="129"/>
    </location>
</feature>
<comment type="caution">
    <text evidence="2">The sequence shown here is derived from an EMBL/GenBank/DDBJ whole genome shotgun (WGS) entry which is preliminary data.</text>
</comment>
<feature type="transmembrane region" description="Helical" evidence="1">
    <location>
        <begin position="53"/>
        <end position="73"/>
    </location>
</feature>
<name>A0A497YC48_9SPHI</name>
<dbReference type="OrthoDB" id="1365847at2"/>
<dbReference type="EMBL" id="SOPX01000001">
    <property type="protein sequence ID" value="TFB33070.1"/>
    <property type="molecule type" value="Genomic_DNA"/>
</dbReference>